<dbReference type="AlphaFoldDB" id="A0A368TUM1"/>
<gene>
    <name evidence="2" type="ORF">DU506_14620</name>
</gene>
<protein>
    <submittedName>
        <fullName evidence="2">Uncharacterized protein</fullName>
    </submittedName>
</protein>
<evidence type="ECO:0000313" key="2">
    <source>
        <dbReference type="EMBL" id="RCV88479.1"/>
    </source>
</evidence>
<feature type="transmembrane region" description="Helical" evidence="1">
    <location>
        <begin position="80"/>
        <end position="99"/>
    </location>
</feature>
<organism evidence="2 3">
    <name type="scientific">Vreelandella rituensis</name>
    <dbReference type="NCBI Taxonomy" id="2282306"/>
    <lineage>
        <taxon>Bacteria</taxon>
        <taxon>Pseudomonadati</taxon>
        <taxon>Pseudomonadota</taxon>
        <taxon>Gammaproteobacteria</taxon>
        <taxon>Oceanospirillales</taxon>
        <taxon>Halomonadaceae</taxon>
        <taxon>Vreelandella</taxon>
    </lineage>
</organism>
<dbReference type="EMBL" id="QPIJ01000039">
    <property type="protein sequence ID" value="RCV88479.1"/>
    <property type="molecule type" value="Genomic_DNA"/>
</dbReference>
<dbReference type="OrthoDB" id="6170590at2"/>
<keyword evidence="1" id="KW-0472">Membrane</keyword>
<reference evidence="2 3" key="1">
    <citation type="submission" date="2018-07" db="EMBL/GenBank/DDBJ databases">
        <title>Halomonas rutogse sp. nov., isolated from Lake TangqianCo on Tibetan Plateau.</title>
        <authorList>
            <person name="Lu H."/>
            <person name="Xing P."/>
            <person name="Wu Q."/>
        </authorList>
    </citation>
    <scope>NUCLEOTIDE SEQUENCE [LARGE SCALE GENOMIC DNA]</scope>
    <source>
        <strain evidence="2 3">TQ8S</strain>
    </source>
</reference>
<keyword evidence="1" id="KW-0812">Transmembrane</keyword>
<dbReference type="RefSeq" id="WP_114487647.1">
    <property type="nucleotide sequence ID" value="NZ_CBCSHM010000022.1"/>
</dbReference>
<feature type="transmembrane region" description="Helical" evidence="1">
    <location>
        <begin position="20"/>
        <end position="38"/>
    </location>
</feature>
<name>A0A368TUM1_9GAMM</name>
<sequence>MSLPSVLPAAAPRRQRRHGIARWWLAGLLVSCLLPAGLGQTDTLRIGERVVSVCFWMPAILRARSHWFAKRRKAHPRSRVLRILPVLAVLLPPAFGLGMKLPMPAAHDVLTQRGPPVST</sequence>
<accession>A0A368TUM1</accession>
<keyword evidence="1" id="KW-1133">Transmembrane helix</keyword>
<dbReference type="Proteomes" id="UP000253204">
    <property type="component" value="Unassembled WGS sequence"/>
</dbReference>
<comment type="caution">
    <text evidence="2">The sequence shown here is derived from an EMBL/GenBank/DDBJ whole genome shotgun (WGS) entry which is preliminary data.</text>
</comment>
<keyword evidence="3" id="KW-1185">Reference proteome</keyword>
<evidence type="ECO:0000256" key="1">
    <source>
        <dbReference type="SAM" id="Phobius"/>
    </source>
</evidence>
<proteinExistence type="predicted"/>
<evidence type="ECO:0000313" key="3">
    <source>
        <dbReference type="Proteomes" id="UP000253204"/>
    </source>
</evidence>